<dbReference type="GO" id="GO:0030288">
    <property type="term" value="C:outer membrane-bounded periplasmic space"/>
    <property type="evidence" value="ECO:0007669"/>
    <property type="project" value="TreeGrafter"/>
</dbReference>
<evidence type="ECO:0000313" key="8">
    <source>
        <dbReference type="EMBL" id="VAX22649.1"/>
    </source>
</evidence>
<dbReference type="GO" id="GO:0015679">
    <property type="term" value="P:plasma membrane copper ion transport"/>
    <property type="evidence" value="ECO:0007669"/>
    <property type="project" value="TreeGrafter"/>
</dbReference>
<dbReference type="InterPro" id="IPR051909">
    <property type="entry name" value="MFP_Cation_Efflux"/>
</dbReference>
<dbReference type="FunFam" id="2.40.30.170:FF:000010">
    <property type="entry name" value="Efflux RND transporter periplasmic adaptor subunit"/>
    <property type="match status" value="1"/>
</dbReference>
<dbReference type="Pfam" id="PF25954">
    <property type="entry name" value="Beta-barrel_RND_2"/>
    <property type="match status" value="1"/>
</dbReference>
<dbReference type="InterPro" id="IPR058649">
    <property type="entry name" value="CzcB_C"/>
</dbReference>
<dbReference type="EMBL" id="UOGA01000227">
    <property type="protein sequence ID" value="VAX22649.1"/>
    <property type="molecule type" value="Genomic_DNA"/>
</dbReference>
<evidence type="ECO:0000259" key="6">
    <source>
        <dbReference type="Pfam" id="PF25973"/>
    </source>
</evidence>
<evidence type="ECO:0000259" key="7">
    <source>
        <dbReference type="Pfam" id="PF25975"/>
    </source>
</evidence>
<dbReference type="Gene3D" id="2.40.30.170">
    <property type="match status" value="1"/>
</dbReference>
<evidence type="ECO:0000259" key="5">
    <source>
        <dbReference type="Pfam" id="PF25954"/>
    </source>
</evidence>
<protein>
    <submittedName>
        <fullName evidence="8">Cobalt/zinc/cadmium efflux RND transporter, membrane fusion protein, CzcB family</fullName>
    </submittedName>
</protein>
<dbReference type="Gene3D" id="1.10.287.470">
    <property type="entry name" value="Helix hairpin bin"/>
    <property type="match status" value="1"/>
</dbReference>
<dbReference type="Gene3D" id="2.40.50.100">
    <property type="match status" value="1"/>
</dbReference>
<organism evidence="8">
    <name type="scientific">hydrothermal vent metagenome</name>
    <dbReference type="NCBI Taxonomy" id="652676"/>
    <lineage>
        <taxon>unclassified sequences</taxon>
        <taxon>metagenomes</taxon>
        <taxon>ecological metagenomes</taxon>
    </lineage>
</organism>
<dbReference type="Pfam" id="PF25975">
    <property type="entry name" value="CzcB_C"/>
    <property type="match status" value="1"/>
</dbReference>
<comment type="similarity">
    <text evidence="1">Belongs to the membrane fusion protein (MFP) (TC 8.A.1) family.</text>
</comment>
<dbReference type="Pfam" id="PF25893">
    <property type="entry name" value="HH_CzcB"/>
    <property type="match status" value="1"/>
</dbReference>
<dbReference type="GO" id="GO:0016020">
    <property type="term" value="C:membrane"/>
    <property type="evidence" value="ECO:0007669"/>
    <property type="project" value="InterPro"/>
</dbReference>
<feature type="region of interest" description="Disordered" evidence="3">
    <location>
        <begin position="30"/>
        <end position="62"/>
    </location>
</feature>
<keyword evidence="2" id="KW-0813">Transport</keyword>
<evidence type="ECO:0000256" key="3">
    <source>
        <dbReference type="SAM" id="MobiDB-lite"/>
    </source>
</evidence>
<dbReference type="InterPro" id="IPR006143">
    <property type="entry name" value="RND_pump_MFP"/>
</dbReference>
<dbReference type="InterPro" id="IPR058647">
    <property type="entry name" value="BSH_CzcB-like"/>
</dbReference>
<evidence type="ECO:0000259" key="4">
    <source>
        <dbReference type="Pfam" id="PF25893"/>
    </source>
</evidence>
<dbReference type="AlphaFoldDB" id="A0A3B1BXI8"/>
<reference evidence="8" key="1">
    <citation type="submission" date="2018-06" db="EMBL/GenBank/DDBJ databases">
        <authorList>
            <person name="Zhirakovskaya E."/>
        </authorList>
    </citation>
    <scope>NUCLEOTIDE SEQUENCE</scope>
</reference>
<dbReference type="GO" id="GO:0046914">
    <property type="term" value="F:transition metal ion binding"/>
    <property type="evidence" value="ECO:0007669"/>
    <property type="project" value="TreeGrafter"/>
</dbReference>
<dbReference type="InterPro" id="IPR058648">
    <property type="entry name" value="HH_CzcB-like"/>
</dbReference>
<evidence type="ECO:0000256" key="2">
    <source>
        <dbReference type="ARBA" id="ARBA00022448"/>
    </source>
</evidence>
<accession>A0A3B1BXI8</accession>
<feature type="domain" description="CzcB-like barrel-sandwich hybrid" evidence="6">
    <location>
        <begin position="103"/>
        <end position="255"/>
    </location>
</feature>
<dbReference type="InterPro" id="IPR058792">
    <property type="entry name" value="Beta-barrel_RND_2"/>
</dbReference>
<dbReference type="PANTHER" id="PTHR30097:SF4">
    <property type="entry name" value="SLR6042 PROTEIN"/>
    <property type="match status" value="1"/>
</dbReference>
<gene>
    <name evidence="8" type="ORF">MNBD_NITROSPINAE04-1893</name>
</gene>
<dbReference type="GO" id="GO:0060003">
    <property type="term" value="P:copper ion export"/>
    <property type="evidence" value="ECO:0007669"/>
    <property type="project" value="TreeGrafter"/>
</dbReference>
<name>A0A3B1BXI8_9ZZZZ</name>
<dbReference type="NCBIfam" id="TIGR01730">
    <property type="entry name" value="RND_mfp"/>
    <property type="match status" value="1"/>
</dbReference>
<dbReference type="GO" id="GO:0022857">
    <property type="term" value="F:transmembrane transporter activity"/>
    <property type="evidence" value="ECO:0007669"/>
    <property type="project" value="InterPro"/>
</dbReference>
<dbReference type="SUPFAM" id="SSF111369">
    <property type="entry name" value="HlyD-like secretion proteins"/>
    <property type="match status" value="1"/>
</dbReference>
<feature type="domain" description="CzcB-like C-terminal circularly permuted SH3-like" evidence="7">
    <location>
        <begin position="340"/>
        <end position="400"/>
    </location>
</feature>
<sequence>MRIKILSIIFTGVIIVSGLGVCNAAEEGEKGHEVHDDHKDEGHKGHDDHKDEDKGHDEHGEEEVVRLTNEELKEFGIETAIVGPGQLKRRITLPGEIVVNMDKMAHIVPRVPGVVREVRKRLGDRVRAGEVLAILESRELSDAKAEYLAAHERLALAKANFEREGRLRKKKISSEQDYLNAKQALAEVQIDIRSAEQKLHALGFSEKYLKQLPAHSDTTYTRYEIKAPFNGTVIKKHITLGEMVKDDTTIFIIANLSTVWVNLSVYQKDLPFVHEGAKVSVIIGHGAPDVEGVISYLGPIVGEKTRTALARVVLPNKKGTLRPGLFISGKVTVEEIEVPVLIPKTALQTFEGKTVVFTKDEDGFEPAPVMIGRSDDMNVEIVSGLIPGQKYASKGAFTLKAQLSKGGFASGHNH</sequence>
<feature type="domain" description="CzcB-like alpha-helical hairpin" evidence="4">
    <location>
        <begin position="142"/>
        <end position="201"/>
    </location>
</feature>
<dbReference type="Pfam" id="PF25973">
    <property type="entry name" value="BSH_CzcB"/>
    <property type="match status" value="1"/>
</dbReference>
<evidence type="ECO:0000256" key="1">
    <source>
        <dbReference type="ARBA" id="ARBA00009477"/>
    </source>
</evidence>
<feature type="domain" description="CusB-like beta-barrel" evidence="5">
    <location>
        <begin position="258"/>
        <end position="331"/>
    </location>
</feature>
<dbReference type="PANTHER" id="PTHR30097">
    <property type="entry name" value="CATION EFFLUX SYSTEM PROTEIN CUSB"/>
    <property type="match status" value="1"/>
</dbReference>
<proteinExistence type="inferred from homology"/>
<dbReference type="Gene3D" id="2.40.420.20">
    <property type="match status" value="1"/>
</dbReference>